<dbReference type="RefSeq" id="XP_009515979.1">
    <property type="nucleotide sequence ID" value="XM_009517684.1"/>
</dbReference>
<dbReference type="GeneID" id="20644773"/>
<sequence length="280" mass="31651">MSKTQQRMLRFPWQSEINGKTPRVMLVKWLASNHDAYFRANNLAEVVERFRLRLVAAGFRGCTIDEIQTEITGLVSNDPILQWLQPGHTGQSRMDILVAWLGENQAAYARAKLAKSKERLLAPLVAQIVGIGFSNCKARDQRIHIKHLKEHCFRRSSRLSDAESLHPRSVARSFQRPAIRAAQTTYAVQAAPDFDHESASSTEPPIKAELGFPDGSVHAPFLMYGDDDDDRPKRDAVPANTLTLDEIHRLEALIDARLKFGGKKTLSQEEIDLYFPKPRK</sequence>
<dbReference type="SMR" id="G4YG92"/>
<dbReference type="InParanoid" id="G4YG92"/>
<accession>G4YG92</accession>
<dbReference type="KEGG" id="psoj:PHYSODRAFT_322340"/>
<name>G4YG92_PHYSP</name>
<gene>
    <name evidence="1" type="ORF">PHYSODRAFT_322340</name>
</gene>
<dbReference type="Proteomes" id="UP000002640">
    <property type="component" value="Unassembled WGS sequence"/>
</dbReference>
<dbReference type="AlphaFoldDB" id="G4YG92"/>
<proteinExistence type="predicted"/>
<evidence type="ECO:0000313" key="1">
    <source>
        <dbReference type="EMBL" id="EGZ28704.1"/>
    </source>
</evidence>
<evidence type="ECO:0000313" key="2">
    <source>
        <dbReference type="Proteomes" id="UP000002640"/>
    </source>
</evidence>
<protein>
    <submittedName>
        <fullName evidence="1">Uncharacterized protein</fullName>
    </submittedName>
</protein>
<dbReference type="OMA" id="CTIGDIH"/>
<reference evidence="1 2" key="1">
    <citation type="journal article" date="2006" name="Science">
        <title>Phytophthora genome sequences uncover evolutionary origins and mechanisms of pathogenesis.</title>
        <authorList>
            <person name="Tyler B.M."/>
            <person name="Tripathy S."/>
            <person name="Zhang X."/>
            <person name="Dehal P."/>
            <person name="Jiang R.H."/>
            <person name="Aerts A."/>
            <person name="Arredondo F.D."/>
            <person name="Baxter L."/>
            <person name="Bensasson D."/>
            <person name="Beynon J.L."/>
            <person name="Chapman J."/>
            <person name="Damasceno C.M."/>
            <person name="Dorrance A.E."/>
            <person name="Dou D."/>
            <person name="Dickerman A.W."/>
            <person name="Dubchak I.L."/>
            <person name="Garbelotto M."/>
            <person name="Gijzen M."/>
            <person name="Gordon S.G."/>
            <person name="Govers F."/>
            <person name="Grunwald N.J."/>
            <person name="Huang W."/>
            <person name="Ivors K.L."/>
            <person name="Jones R.W."/>
            <person name="Kamoun S."/>
            <person name="Krampis K."/>
            <person name="Lamour K.H."/>
            <person name="Lee M.K."/>
            <person name="McDonald W.H."/>
            <person name="Medina M."/>
            <person name="Meijer H.J."/>
            <person name="Nordberg E.K."/>
            <person name="Maclean D.J."/>
            <person name="Ospina-Giraldo M.D."/>
            <person name="Morris P.F."/>
            <person name="Phuntumart V."/>
            <person name="Putnam N.H."/>
            <person name="Rash S."/>
            <person name="Rose J.K."/>
            <person name="Sakihama Y."/>
            <person name="Salamov A.A."/>
            <person name="Savidor A."/>
            <person name="Scheuring C.F."/>
            <person name="Smith B.M."/>
            <person name="Sobral B.W."/>
            <person name="Terry A."/>
            <person name="Torto-Alalibo T.A."/>
            <person name="Win J."/>
            <person name="Xu Z."/>
            <person name="Zhang H."/>
            <person name="Grigoriev I.V."/>
            <person name="Rokhsar D.S."/>
            <person name="Boore J.L."/>
        </authorList>
    </citation>
    <scope>NUCLEOTIDE SEQUENCE [LARGE SCALE GENOMIC DNA]</scope>
    <source>
        <strain evidence="1 2">P6497</strain>
    </source>
</reference>
<keyword evidence="2" id="KW-1185">Reference proteome</keyword>
<organism evidence="1 2">
    <name type="scientific">Phytophthora sojae (strain P6497)</name>
    <name type="common">Soybean stem and root rot agent</name>
    <name type="synonym">Phytophthora megasperma f. sp. glycines</name>
    <dbReference type="NCBI Taxonomy" id="1094619"/>
    <lineage>
        <taxon>Eukaryota</taxon>
        <taxon>Sar</taxon>
        <taxon>Stramenopiles</taxon>
        <taxon>Oomycota</taxon>
        <taxon>Peronosporomycetes</taxon>
        <taxon>Peronosporales</taxon>
        <taxon>Peronosporaceae</taxon>
        <taxon>Phytophthora</taxon>
    </lineage>
</organism>
<dbReference type="EMBL" id="JH159151">
    <property type="protein sequence ID" value="EGZ28704.1"/>
    <property type="molecule type" value="Genomic_DNA"/>
</dbReference>